<dbReference type="AlphaFoldDB" id="A0AAV6XFE4"/>
<evidence type="ECO:0000313" key="5">
    <source>
        <dbReference type="EMBL" id="KAG8379177.1"/>
    </source>
</evidence>
<dbReference type="GO" id="GO:0009805">
    <property type="term" value="P:coumarin biosynthetic process"/>
    <property type="evidence" value="ECO:0007669"/>
    <property type="project" value="UniProtKB-ARBA"/>
</dbReference>
<evidence type="ECO:0000313" key="6">
    <source>
        <dbReference type="Proteomes" id="UP000826271"/>
    </source>
</evidence>
<evidence type="ECO:0000256" key="2">
    <source>
        <dbReference type="ARBA" id="ARBA00023004"/>
    </source>
</evidence>
<dbReference type="InterPro" id="IPR027443">
    <property type="entry name" value="IPNS-like_sf"/>
</dbReference>
<dbReference type="InterPro" id="IPR005123">
    <property type="entry name" value="Oxoglu/Fe-dep_dioxygenase_dom"/>
</dbReference>
<sequence length="310" mass="35008">MANSVLPTVDLSAFFNQGDKDGKKKATLEIEEACSEYGFFLAVNHGVPLELMSRALQVSKSFFELPDQEKFEYSLKPGATLPVGYLRSTENAAEKNEHFFMVLPTSTHNHCPSGFQQVLEETYPYFTNLALLVESIINDCLGLPPNFLKEYNNDRSWDFLMAHHYPASETDQSLGKTCHSDGNIITFVFNDGVEGLEVYKDGNWIPISPPQGTLVVNIGDTIQVMSNDKFKSAAHRVVRPRGRSRYSYAFFHGLGGDKMVEPLQHFTIKKGESPKYKGFLYKEYVQLRIRNRTHPPAKPEDVIGITHYAI</sequence>
<dbReference type="InterPro" id="IPR044861">
    <property type="entry name" value="IPNS-like_FE2OG_OXY"/>
</dbReference>
<comment type="similarity">
    <text evidence="3">Belongs to the iron/ascorbate-dependent oxidoreductase family.</text>
</comment>
<reference evidence="5" key="1">
    <citation type="submission" date="2019-10" db="EMBL/GenBank/DDBJ databases">
        <authorList>
            <person name="Zhang R."/>
            <person name="Pan Y."/>
            <person name="Wang J."/>
            <person name="Ma R."/>
            <person name="Yu S."/>
        </authorList>
    </citation>
    <scope>NUCLEOTIDE SEQUENCE</scope>
    <source>
        <strain evidence="5">LA-IB0</strain>
        <tissue evidence="5">Leaf</tissue>
    </source>
</reference>
<organism evidence="5 6">
    <name type="scientific">Buddleja alternifolia</name>
    <dbReference type="NCBI Taxonomy" id="168488"/>
    <lineage>
        <taxon>Eukaryota</taxon>
        <taxon>Viridiplantae</taxon>
        <taxon>Streptophyta</taxon>
        <taxon>Embryophyta</taxon>
        <taxon>Tracheophyta</taxon>
        <taxon>Spermatophyta</taxon>
        <taxon>Magnoliopsida</taxon>
        <taxon>eudicotyledons</taxon>
        <taxon>Gunneridae</taxon>
        <taxon>Pentapetalae</taxon>
        <taxon>asterids</taxon>
        <taxon>lamiids</taxon>
        <taxon>Lamiales</taxon>
        <taxon>Scrophulariaceae</taxon>
        <taxon>Buddlejeae</taxon>
        <taxon>Buddleja</taxon>
    </lineage>
</organism>
<dbReference type="InterPro" id="IPR026992">
    <property type="entry name" value="DIOX_N"/>
</dbReference>
<evidence type="ECO:0000256" key="3">
    <source>
        <dbReference type="RuleBase" id="RU003682"/>
    </source>
</evidence>
<keyword evidence="3" id="KW-0560">Oxidoreductase</keyword>
<keyword evidence="1 3" id="KW-0479">Metal-binding</keyword>
<comment type="caution">
    <text evidence="5">The sequence shown here is derived from an EMBL/GenBank/DDBJ whole genome shotgun (WGS) entry which is preliminary data.</text>
</comment>
<dbReference type="GO" id="GO:0002238">
    <property type="term" value="P:response to molecule of fungal origin"/>
    <property type="evidence" value="ECO:0007669"/>
    <property type="project" value="UniProtKB-ARBA"/>
</dbReference>
<dbReference type="Proteomes" id="UP000826271">
    <property type="component" value="Unassembled WGS sequence"/>
</dbReference>
<dbReference type="SUPFAM" id="SSF51197">
    <property type="entry name" value="Clavaminate synthase-like"/>
    <property type="match status" value="1"/>
</dbReference>
<keyword evidence="6" id="KW-1185">Reference proteome</keyword>
<dbReference type="Gene3D" id="2.60.120.330">
    <property type="entry name" value="B-lactam Antibiotic, Isopenicillin N Synthase, Chain"/>
    <property type="match status" value="1"/>
</dbReference>
<dbReference type="Pfam" id="PF14226">
    <property type="entry name" value="DIOX_N"/>
    <property type="match status" value="1"/>
</dbReference>
<evidence type="ECO:0000256" key="1">
    <source>
        <dbReference type="ARBA" id="ARBA00022723"/>
    </source>
</evidence>
<accession>A0AAV6XFE4</accession>
<dbReference type="GO" id="GO:0046872">
    <property type="term" value="F:metal ion binding"/>
    <property type="evidence" value="ECO:0007669"/>
    <property type="project" value="UniProtKB-KW"/>
</dbReference>
<protein>
    <recommendedName>
        <fullName evidence="4">Fe2OG dioxygenase domain-containing protein</fullName>
    </recommendedName>
</protein>
<dbReference type="InterPro" id="IPR050231">
    <property type="entry name" value="Iron_ascorbate_oxido_reductase"/>
</dbReference>
<dbReference type="GO" id="GO:0016706">
    <property type="term" value="F:2-oxoglutarate-dependent dioxygenase activity"/>
    <property type="evidence" value="ECO:0007669"/>
    <property type="project" value="UniProtKB-ARBA"/>
</dbReference>
<gene>
    <name evidence="5" type="ORF">BUALT_Bualt07G0061100</name>
</gene>
<dbReference type="PROSITE" id="PS51471">
    <property type="entry name" value="FE2OG_OXY"/>
    <property type="match status" value="1"/>
</dbReference>
<feature type="domain" description="Fe2OG dioxygenase" evidence="4">
    <location>
        <begin position="156"/>
        <end position="254"/>
    </location>
</feature>
<evidence type="ECO:0000259" key="4">
    <source>
        <dbReference type="PROSITE" id="PS51471"/>
    </source>
</evidence>
<name>A0AAV6XFE4_9LAMI</name>
<proteinExistence type="inferred from homology"/>
<keyword evidence="2 3" id="KW-0408">Iron</keyword>
<dbReference type="PANTHER" id="PTHR47990">
    <property type="entry name" value="2-OXOGLUTARATE (2OG) AND FE(II)-DEPENDENT OXYGENASE SUPERFAMILY PROTEIN-RELATED"/>
    <property type="match status" value="1"/>
</dbReference>
<dbReference type="EMBL" id="WHWC01000007">
    <property type="protein sequence ID" value="KAG8379177.1"/>
    <property type="molecule type" value="Genomic_DNA"/>
</dbReference>
<dbReference type="Pfam" id="PF03171">
    <property type="entry name" value="2OG-FeII_Oxy"/>
    <property type="match status" value="1"/>
</dbReference>